<keyword evidence="4" id="KW-1185">Reference proteome</keyword>
<dbReference type="InterPro" id="IPR011051">
    <property type="entry name" value="RmlC_Cupin_sf"/>
</dbReference>
<name>A0ABS8YZH1_9RHOB</name>
<evidence type="ECO:0000313" key="4">
    <source>
        <dbReference type="Proteomes" id="UP001521181"/>
    </source>
</evidence>
<dbReference type="PANTHER" id="PTHR35848:SF9">
    <property type="entry name" value="SLL1358 PROTEIN"/>
    <property type="match status" value="1"/>
</dbReference>
<dbReference type="EMBL" id="JAJUOS010000007">
    <property type="protein sequence ID" value="MCE5973894.1"/>
    <property type="molecule type" value="Genomic_DNA"/>
</dbReference>
<dbReference type="Pfam" id="PF07883">
    <property type="entry name" value="Cupin_2"/>
    <property type="match status" value="1"/>
</dbReference>
<reference evidence="3 4" key="1">
    <citation type="submission" date="2021-12" db="EMBL/GenBank/DDBJ databases">
        <title>Sinirhodobacter sp. WL0062 is a bacterium isolated from seawater.</title>
        <authorList>
            <person name="Wang L."/>
            <person name="He W."/>
            <person name="Zhang D.-F."/>
        </authorList>
    </citation>
    <scope>NUCLEOTIDE SEQUENCE [LARGE SCALE GENOMIC DNA]</scope>
    <source>
        <strain evidence="3 4">WL0062</strain>
    </source>
</reference>
<dbReference type="InterPro" id="IPR013096">
    <property type="entry name" value="Cupin_2"/>
</dbReference>
<dbReference type="SUPFAM" id="SSF51182">
    <property type="entry name" value="RmlC-like cupins"/>
    <property type="match status" value="1"/>
</dbReference>
<evidence type="ECO:0000256" key="1">
    <source>
        <dbReference type="ARBA" id="ARBA00022723"/>
    </source>
</evidence>
<keyword evidence="1" id="KW-0479">Metal-binding</keyword>
<dbReference type="CDD" id="cd02224">
    <property type="entry name" value="cupin_SPO2919-like"/>
    <property type="match status" value="1"/>
</dbReference>
<dbReference type="PANTHER" id="PTHR35848">
    <property type="entry name" value="OXALATE-BINDING PROTEIN"/>
    <property type="match status" value="1"/>
</dbReference>
<dbReference type="Proteomes" id="UP001521181">
    <property type="component" value="Unassembled WGS sequence"/>
</dbReference>
<dbReference type="Gene3D" id="2.60.120.10">
    <property type="entry name" value="Jelly Rolls"/>
    <property type="match status" value="1"/>
</dbReference>
<evidence type="ECO:0000313" key="3">
    <source>
        <dbReference type="EMBL" id="MCE5973894.1"/>
    </source>
</evidence>
<dbReference type="InterPro" id="IPR051610">
    <property type="entry name" value="GPI/OXD"/>
</dbReference>
<organism evidence="3 4">
    <name type="scientific">Rhodobacter flavimaris</name>
    <dbReference type="NCBI Taxonomy" id="2907145"/>
    <lineage>
        <taxon>Bacteria</taxon>
        <taxon>Pseudomonadati</taxon>
        <taxon>Pseudomonadota</taxon>
        <taxon>Alphaproteobacteria</taxon>
        <taxon>Rhodobacterales</taxon>
        <taxon>Rhodobacter group</taxon>
        <taxon>Rhodobacter</taxon>
    </lineage>
</organism>
<evidence type="ECO:0000259" key="2">
    <source>
        <dbReference type="Pfam" id="PF07883"/>
    </source>
</evidence>
<proteinExistence type="predicted"/>
<accession>A0ABS8YZH1</accession>
<feature type="domain" description="Cupin type-2" evidence="2">
    <location>
        <begin position="46"/>
        <end position="117"/>
    </location>
</feature>
<dbReference type="RefSeq" id="WP_233676869.1">
    <property type="nucleotide sequence ID" value="NZ_JAJUOS010000007.1"/>
</dbReference>
<protein>
    <submittedName>
        <fullName evidence="3">Cupin domain-containing protein</fullName>
    </submittedName>
</protein>
<gene>
    <name evidence="3" type="ORF">LZA78_10410</name>
</gene>
<dbReference type="InterPro" id="IPR014710">
    <property type="entry name" value="RmlC-like_jellyroll"/>
</dbReference>
<sequence length="166" mass="18077">MPKLDLAKAPVKTGSIYPEPYAAQMVGRSSIRLGELAGLTQFGVNIVTLEPGAVASLRHWHLREDEFGMVLEGELTLIEDEGETIMRPGDCAAWKAGVANGHRFVNRSDRPGKFLIVGTKSPEEVATYSDVDMQIHIAGGKARFTYQDGSDWAGHRDRAPKGENNG</sequence>
<comment type="caution">
    <text evidence="3">The sequence shown here is derived from an EMBL/GenBank/DDBJ whole genome shotgun (WGS) entry which is preliminary data.</text>
</comment>